<dbReference type="EC" id="2.1.3.-" evidence="4"/>
<dbReference type="InterPro" id="IPR003696">
    <property type="entry name" value="Carbtransf_dom"/>
</dbReference>
<keyword evidence="5" id="KW-1185">Reference proteome</keyword>
<gene>
    <name evidence="4" type="ORF">M2283_010267</name>
</gene>
<evidence type="ECO:0000259" key="3">
    <source>
        <dbReference type="Pfam" id="PF16861"/>
    </source>
</evidence>
<dbReference type="InterPro" id="IPR038152">
    <property type="entry name" value="Carbam_trans_C_sf"/>
</dbReference>
<dbReference type="Pfam" id="PF02543">
    <property type="entry name" value="Carbam_trans_N"/>
    <property type="match status" value="1"/>
</dbReference>
<dbReference type="PANTHER" id="PTHR34847">
    <property type="entry name" value="NODULATION PROTEIN U"/>
    <property type="match status" value="1"/>
</dbReference>
<protein>
    <submittedName>
        <fullName evidence="4">7-O-carbamoyltransferase</fullName>
        <ecNumber evidence="4">2.1.3.-</ecNumber>
    </submittedName>
</protein>
<dbReference type="InterPro" id="IPR031730">
    <property type="entry name" value="Carbam_trans_C"/>
</dbReference>
<dbReference type="SUPFAM" id="SSF53067">
    <property type="entry name" value="Actin-like ATPase domain"/>
    <property type="match status" value="1"/>
</dbReference>
<reference evidence="4 5" key="1">
    <citation type="submission" date="2023-04" db="EMBL/GenBank/DDBJ databases">
        <title>Forest soil microbial communities from Buena Vista Peninsula, Colon Province, Panama.</title>
        <authorList>
            <person name="Bouskill N."/>
        </authorList>
    </citation>
    <scope>NUCLEOTIDE SEQUENCE [LARGE SCALE GENOMIC DNA]</scope>
    <source>
        <strain evidence="4 5">GGS1</strain>
    </source>
</reference>
<dbReference type="CDD" id="cd24099">
    <property type="entry name" value="ASKHA_NBD_NovN-like_N"/>
    <property type="match status" value="1"/>
</dbReference>
<comment type="similarity">
    <text evidence="1">Belongs to the NodU/CmcH family.</text>
</comment>
<dbReference type="Proteomes" id="UP001160499">
    <property type="component" value="Unassembled WGS sequence"/>
</dbReference>
<dbReference type="Gene3D" id="3.30.420.40">
    <property type="match status" value="2"/>
</dbReference>
<organism evidence="4 5">
    <name type="scientific">Streptomyces pseudovenezuelae</name>
    <dbReference type="NCBI Taxonomy" id="67350"/>
    <lineage>
        <taxon>Bacteria</taxon>
        <taxon>Bacillati</taxon>
        <taxon>Actinomycetota</taxon>
        <taxon>Actinomycetes</taxon>
        <taxon>Kitasatosporales</taxon>
        <taxon>Streptomycetaceae</taxon>
        <taxon>Streptomyces</taxon>
        <taxon>Streptomyces aurantiacus group</taxon>
    </lineage>
</organism>
<comment type="caution">
    <text evidence="4">The sequence shown here is derived from an EMBL/GenBank/DDBJ whole genome shotgun (WGS) entry which is preliminary data.</text>
</comment>
<sequence length="699" mass="76320">MTNLSRIRVPTPNSASSTYSGWVILVLVLGINGNFSGPDTDLVPQMSEVMFHDAAASLVHDGELVAAVEEERFNRIKKTTKFPLEAIRECLDLAGARPEDVDAVGYYFPEQTVDTLLNSLYLDNPRIPVRYSRELIGQRLKEGLGWDLPAEKLVYVPHHEAHALSSYLHSGMDSALVLVLDGAGERSSGTVYLAEGTRLEKLAEYPIYKSLGMMYAESTFMLGYGFGDEYKVMGLAPSGNPETYRGTFQKLYTLLDGGEYELTPGSVLPIRPTSQLFLAEGFRPRRKNEPFTQQHRDFAAGLQETTERLALHVLKHWAKATGQPRLCFGGGVAHNSSLNGRILKSGLFEEVFIHPASHDSGAGEGAAYAAAASLGTSLRPKKRLMSASLGPSLGTSEEVAARLAEWAPMVGVERQEDVVETAAALLAAGQVLGWAHGRSEFGPRALGHRSIIADARPAENQIRINAMVKKRESFRPFAPVTTVEDAHDYFDISGAKGNHEFMSFVVPVLPERRAELGAVTHVDGTARIQIVSEESGERFHRLVRRFGEMTGTPVLLNTSFNNNAEPVVQSLDDVLTSFLTTELDGLVLEDYLVRAKASPDLGALVPKFRPVTRLVERRSGGADASSGAVDHEVSLDYHTGPTTKVSPELYELLSRVDGVTPLESLAKPMGGLSEELTFEVFTLWQGRFIVLTPGQATAR</sequence>
<evidence type="ECO:0000313" key="4">
    <source>
        <dbReference type="EMBL" id="MDH6222915.1"/>
    </source>
</evidence>
<accession>A0ABT6M2Z6</accession>
<keyword evidence="4" id="KW-0808">Transferase</keyword>
<feature type="domain" description="Carbamoyltransferase C-terminal" evidence="3">
    <location>
        <begin position="423"/>
        <end position="594"/>
    </location>
</feature>
<dbReference type="Gene3D" id="3.90.870.20">
    <property type="entry name" value="Carbamoyltransferase, C-terminal domain"/>
    <property type="match status" value="1"/>
</dbReference>
<dbReference type="InterPro" id="IPR043129">
    <property type="entry name" value="ATPase_NBD"/>
</dbReference>
<proteinExistence type="inferred from homology"/>
<dbReference type="GO" id="GO:0016740">
    <property type="term" value="F:transferase activity"/>
    <property type="evidence" value="ECO:0007669"/>
    <property type="project" value="UniProtKB-KW"/>
</dbReference>
<dbReference type="InterPro" id="IPR051338">
    <property type="entry name" value="NodU/CmcH_Carbamoyltrnsfr"/>
</dbReference>
<dbReference type="EMBL" id="JARXVH010000050">
    <property type="protein sequence ID" value="MDH6222915.1"/>
    <property type="molecule type" value="Genomic_DNA"/>
</dbReference>
<dbReference type="Pfam" id="PF16861">
    <property type="entry name" value="Carbam_trans_C"/>
    <property type="match status" value="1"/>
</dbReference>
<dbReference type="PANTHER" id="PTHR34847:SF1">
    <property type="entry name" value="NODULATION PROTEIN U"/>
    <property type="match status" value="1"/>
</dbReference>
<evidence type="ECO:0000313" key="5">
    <source>
        <dbReference type="Proteomes" id="UP001160499"/>
    </source>
</evidence>
<evidence type="ECO:0000256" key="1">
    <source>
        <dbReference type="ARBA" id="ARBA00006129"/>
    </source>
</evidence>
<feature type="domain" description="Carbamoyltransferase" evidence="2">
    <location>
        <begin position="50"/>
        <end position="367"/>
    </location>
</feature>
<name>A0ABT6M2Z6_9ACTN</name>
<evidence type="ECO:0000259" key="2">
    <source>
        <dbReference type="Pfam" id="PF02543"/>
    </source>
</evidence>